<organism evidence="1 2">
    <name type="scientific">Haematococcus lacustris</name>
    <name type="common">Green alga</name>
    <name type="synonym">Haematococcus pluvialis</name>
    <dbReference type="NCBI Taxonomy" id="44745"/>
    <lineage>
        <taxon>Eukaryota</taxon>
        <taxon>Viridiplantae</taxon>
        <taxon>Chlorophyta</taxon>
        <taxon>core chlorophytes</taxon>
        <taxon>Chlorophyceae</taxon>
        <taxon>CS clade</taxon>
        <taxon>Chlamydomonadales</taxon>
        <taxon>Haematococcaceae</taxon>
        <taxon>Haematococcus</taxon>
    </lineage>
</organism>
<gene>
    <name evidence="1" type="ORF">HaLaN_12457</name>
</gene>
<dbReference type="Proteomes" id="UP000485058">
    <property type="component" value="Unassembled WGS sequence"/>
</dbReference>
<dbReference type="EMBL" id="BLLF01000945">
    <property type="protein sequence ID" value="GFH16101.1"/>
    <property type="molecule type" value="Genomic_DNA"/>
</dbReference>
<feature type="non-terminal residue" evidence="1">
    <location>
        <position position="38"/>
    </location>
</feature>
<dbReference type="AlphaFoldDB" id="A0A699Z231"/>
<keyword evidence="2" id="KW-1185">Reference proteome</keyword>
<evidence type="ECO:0000313" key="1">
    <source>
        <dbReference type="EMBL" id="GFH16101.1"/>
    </source>
</evidence>
<accession>A0A699Z231</accession>
<name>A0A699Z231_HAELA</name>
<protein>
    <recommendedName>
        <fullName evidence="3">DUF4219 domain-containing protein</fullName>
    </recommendedName>
</protein>
<comment type="caution">
    <text evidence="1">The sequence shown here is derived from an EMBL/GenBank/DDBJ whole genome shotgun (WGS) entry which is preliminary data.</text>
</comment>
<reference evidence="1 2" key="1">
    <citation type="submission" date="2020-02" db="EMBL/GenBank/DDBJ databases">
        <title>Draft genome sequence of Haematococcus lacustris strain NIES-144.</title>
        <authorList>
            <person name="Morimoto D."/>
            <person name="Nakagawa S."/>
            <person name="Yoshida T."/>
            <person name="Sawayama S."/>
        </authorList>
    </citation>
    <scope>NUCLEOTIDE SEQUENCE [LARGE SCALE GENOMIC DNA]</scope>
    <source>
        <strain evidence="1 2">NIES-144</strain>
    </source>
</reference>
<sequence length="38" mass="4026">MSASSSTSVSSGAIIPVLDKDNYAIWVIRLRGLMEEAG</sequence>
<proteinExistence type="predicted"/>
<evidence type="ECO:0000313" key="2">
    <source>
        <dbReference type="Proteomes" id="UP000485058"/>
    </source>
</evidence>
<evidence type="ECO:0008006" key="3">
    <source>
        <dbReference type="Google" id="ProtNLM"/>
    </source>
</evidence>